<feature type="chain" id="PRO_5002954557" evidence="5">
    <location>
        <begin position="20"/>
        <end position="360"/>
    </location>
</feature>
<dbReference type="Pfam" id="PF13847">
    <property type="entry name" value="Methyltransf_31"/>
    <property type="match status" value="1"/>
</dbReference>
<dbReference type="GeneID" id="9058068"/>
<feature type="signal peptide" evidence="5">
    <location>
        <begin position="1"/>
        <end position="19"/>
    </location>
</feature>
<dbReference type="EMBL" id="GG676066">
    <property type="protein sequence ID" value="EER12524.1"/>
    <property type="molecule type" value="Genomic_DNA"/>
</dbReference>
<keyword evidence="3 4" id="KW-0949">S-adenosyl-L-methionine</keyword>
<accession>C5KSN0</accession>
<dbReference type="PANTHER" id="PTHR44068">
    <property type="entry name" value="ZGC:194242"/>
    <property type="match status" value="1"/>
</dbReference>
<proteinExistence type="inferred from homology"/>
<evidence type="ECO:0000256" key="4">
    <source>
        <dbReference type="PROSITE-ProRule" id="PRU00914"/>
    </source>
</evidence>
<evidence type="ECO:0000256" key="5">
    <source>
        <dbReference type="SAM" id="SignalP"/>
    </source>
</evidence>
<dbReference type="CDD" id="cd02440">
    <property type="entry name" value="AdoMet_MTases"/>
    <property type="match status" value="1"/>
</dbReference>
<dbReference type="RefSeq" id="XP_002780729.1">
    <property type="nucleotide sequence ID" value="XM_002780683.1"/>
</dbReference>
<feature type="region of interest" description="SAM motif I" evidence="4">
    <location>
        <begin position="141"/>
        <end position="150"/>
    </location>
</feature>
<name>C5KSN0_PERM5</name>
<dbReference type="Gene3D" id="3.40.50.150">
    <property type="entry name" value="Vaccinia Virus protein VP39"/>
    <property type="match status" value="1"/>
</dbReference>
<feature type="region of interest" description="SAM motif II" evidence="4">
    <location>
        <begin position="203"/>
        <end position="211"/>
    </location>
</feature>
<dbReference type="SUPFAM" id="SSF53335">
    <property type="entry name" value="S-adenosyl-L-methionine-dependent methyltransferases"/>
    <property type="match status" value="1"/>
</dbReference>
<keyword evidence="7" id="KW-0830">Ubiquinone</keyword>
<keyword evidence="2 4" id="KW-0808">Transferase</keyword>
<protein>
    <submittedName>
        <fullName evidence="7">3-demethylubiquinone-9 3-methyltransferase, putative</fullName>
    </submittedName>
</protein>
<dbReference type="InterPro" id="IPR029063">
    <property type="entry name" value="SAM-dependent_MTases_sf"/>
</dbReference>
<gene>
    <name evidence="7" type="ORF">Pmar_PMAR002436</name>
</gene>
<dbReference type="GO" id="GO:0008757">
    <property type="term" value="F:S-adenosylmethionine-dependent methyltransferase activity"/>
    <property type="evidence" value="ECO:0007669"/>
    <property type="project" value="InterPro"/>
</dbReference>
<dbReference type="GO" id="GO:0032259">
    <property type="term" value="P:methylation"/>
    <property type="evidence" value="ECO:0007669"/>
    <property type="project" value="UniProtKB-UniRule"/>
</dbReference>
<dbReference type="PANTHER" id="PTHR44068:SF11">
    <property type="entry name" value="GERANYL DIPHOSPHATE 2-C-METHYLTRANSFERASE"/>
    <property type="match status" value="1"/>
</dbReference>
<dbReference type="InParanoid" id="C5KSN0"/>
<dbReference type="OrthoDB" id="8300214at2759"/>
<dbReference type="InterPro" id="IPR050447">
    <property type="entry name" value="Erg6_SMT_methyltransf"/>
</dbReference>
<dbReference type="FunCoup" id="C5KSN0">
    <property type="interactions" value="29"/>
</dbReference>
<organism evidence="8">
    <name type="scientific">Perkinsus marinus (strain ATCC 50983 / TXsc)</name>
    <dbReference type="NCBI Taxonomy" id="423536"/>
    <lineage>
        <taxon>Eukaryota</taxon>
        <taxon>Sar</taxon>
        <taxon>Alveolata</taxon>
        <taxon>Perkinsozoa</taxon>
        <taxon>Perkinsea</taxon>
        <taxon>Perkinsida</taxon>
        <taxon>Perkinsidae</taxon>
        <taxon>Perkinsus</taxon>
    </lineage>
</organism>
<evidence type="ECO:0000256" key="3">
    <source>
        <dbReference type="ARBA" id="ARBA00022691"/>
    </source>
</evidence>
<comment type="similarity">
    <text evidence="4">Belongs to the class I-like SAM-binding methyltransferase superfamily. gTMT family.</text>
</comment>
<dbReference type="InterPro" id="IPR025774">
    <property type="entry name" value="PiNMT-like"/>
</dbReference>
<evidence type="ECO:0000313" key="7">
    <source>
        <dbReference type="EMBL" id="EER12524.1"/>
    </source>
</evidence>
<evidence type="ECO:0000256" key="2">
    <source>
        <dbReference type="ARBA" id="ARBA00022679"/>
    </source>
</evidence>
<sequence length="360" mass="41386">MSLSPTATLLASLAVPTVQLLICGSNKPLQRELQSAMEYSGYRPNGGVGNEYDKWTNDGLVETYWGEHIHLGAYISDEAKGWFHRDDGFIEALVKCTCWNQRARTTMFKEQKFTFVDDLLTWGGFDAAVKEMTEKDSTLRILDVGCGIGGSSRIMAKRYGEAVTGITLSDAQVERASELSREAGLNNVTFKKMDALRMEFPDASYDLIWSCECGEHVPDKAKYIEEMCRVLKPGGRLIVATWCEKDDRKSLTDHQKWLLRFLYEEWSHPMFISIEKYEDILRKNPLSMEGVESADWTPQTLPSWRHSIFVGVWWPWPVIIRGPRVWWSTIREIVTIERMHEAFRDGVMRYGVFRATKLNE</sequence>
<keyword evidence="5" id="KW-0732">Signal</keyword>
<evidence type="ECO:0000256" key="1">
    <source>
        <dbReference type="ARBA" id="ARBA00022603"/>
    </source>
</evidence>
<reference evidence="7 8" key="1">
    <citation type="submission" date="2008-07" db="EMBL/GenBank/DDBJ databases">
        <authorList>
            <person name="El-Sayed N."/>
            <person name="Caler E."/>
            <person name="Inman J."/>
            <person name="Amedeo P."/>
            <person name="Hass B."/>
            <person name="Wortman J."/>
        </authorList>
    </citation>
    <scope>NUCLEOTIDE SEQUENCE [LARGE SCALE GENOMIC DNA]</scope>
    <source>
        <strain evidence="8">ATCC 50983 / TXsc</strain>
    </source>
</reference>
<dbReference type="OMA" id="LDQWSHP"/>
<evidence type="ECO:0000259" key="6">
    <source>
        <dbReference type="Pfam" id="PF13847"/>
    </source>
</evidence>
<keyword evidence="1 4" id="KW-0489">Methyltransferase</keyword>
<dbReference type="AlphaFoldDB" id="C5KSN0"/>
<dbReference type="Proteomes" id="UP000007800">
    <property type="component" value="Unassembled WGS sequence"/>
</dbReference>
<dbReference type="InterPro" id="IPR025714">
    <property type="entry name" value="Methyltranfer_dom"/>
</dbReference>
<evidence type="ECO:0000313" key="8">
    <source>
        <dbReference type="Proteomes" id="UP000007800"/>
    </source>
</evidence>
<feature type="region of interest" description="SAM motif III" evidence="4">
    <location>
        <begin position="230"/>
        <end position="239"/>
    </location>
</feature>
<dbReference type="PROSITE" id="PS51581">
    <property type="entry name" value="SAM_GTMT"/>
    <property type="match status" value="1"/>
</dbReference>
<feature type="domain" description="Methyltransferase" evidence="6">
    <location>
        <begin position="136"/>
        <end position="256"/>
    </location>
</feature>
<keyword evidence="8" id="KW-1185">Reference proteome</keyword>